<dbReference type="InterPro" id="IPR034981">
    <property type="entry name" value="Imelysin-like_EfeO/Algp7"/>
</dbReference>
<evidence type="ECO:0000313" key="7">
    <source>
        <dbReference type="EMBL" id="MDR6294518.1"/>
    </source>
</evidence>
<dbReference type="InterPro" id="IPR018976">
    <property type="entry name" value="Imelysin-like"/>
</dbReference>
<dbReference type="PANTHER" id="PTHR39192:SF1">
    <property type="entry name" value="IRON UPTAKE SYSTEM COMPONENT EFEO"/>
    <property type="match status" value="1"/>
</dbReference>
<keyword evidence="4" id="KW-1133">Transmembrane helix</keyword>
<evidence type="ECO:0000259" key="5">
    <source>
        <dbReference type="Pfam" id="PF09375"/>
    </source>
</evidence>
<dbReference type="InterPro" id="IPR053377">
    <property type="entry name" value="Iron_uptake_EfeM/EfeO"/>
</dbReference>
<name>A0ABU1K1S7_9PROT</name>
<comment type="similarity">
    <text evidence="2">Belongs to the EfeM/EfeO family.</text>
</comment>
<gene>
    <name evidence="7" type="ORF">E9232_007072</name>
</gene>
<dbReference type="Gene3D" id="2.60.40.420">
    <property type="entry name" value="Cupredoxins - blue copper proteins"/>
    <property type="match status" value="1"/>
</dbReference>
<keyword evidence="3" id="KW-0732">Signal</keyword>
<dbReference type="CDD" id="cd14656">
    <property type="entry name" value="Imelysin-like_EfeO"/>
    <property type="match status" value="1"/>
</dbReference>
<keyword evidence="4" id="KW-0812">Transmembrane</keyword>
<dbReference type="InterPro" id="IPR050894">
    <property type="entry name" value="EfeM/EfeO_iron_uptake"/>
</dbReference>
<evidence type="ECO:0000256" key="4">
    <source>
        <dbReference type="SAM" id="Phobius"/>
    </source>
</evidence>
<protein>
    <submittedName>
        <fullName evidence="7">Iron uptake system component EfeO</fullName>
    </submittedName>
</protein>
<dbReference type="RefSeq" id="WP_309802078.1">
    <property type="nucleotide sequence ID" value="NZ_JAVDPW010000021.1"/>
</dbReference>
<dbReference type="NCBIfam" id="NF007697">
    <property type="entry name" value="PRK10378.1"/>
    <property type="match status" value="1"/>
</dbReference>
<dbReference type="Pfam" id="PF09375">
    <property type="entry name" value="Peptidase_M75"/>
    <property type="match status" value="1"/>
</dbReference>
<proteinExistence type="inferred from homology"/>
<feature type="domain" description="Imelysin-like" evidence="5">
    <location>
        <begin position="146"/>
        <end position="335"/>
    </location>
</feature>
<evidence type="ECO:0000313" key="8">
    <source>
        <dbReference type="Proteomes" id="UP001262410"/>
    </source>
</evidence>
<dbReference type="NCBIfam" id="NF041757">
    <property type="entry name" value="EfeO"/>
    <property type="match status" value="1"/>
</dbReference>
<feature type="transmembrane region" description="Helical" evidence="4">
    <location>
        <begin position="9"/>
        <end position="30"/>
    </location>
</feature>
<evidence type="ECO:0000256" key="1">
    <source>
        <dbReference type="ARBA" id="ARBA00004418"/>
    </source>
</evidence>
<keyword evidence="4" id="KW-0472">Membrane</keyword>
<dbReference type="InterPro" id="IPR008972">
    <property type="entry name" value="Cupredoxin"/>
</dbReference>
<dbReference type="EMBL" id="JAVDPW010000021">
    <property type="protein sequence ID" value="MDR6294518.1"/>
    <property type="molecule type" value="Genomic_DNA"/>
</dbReference>
<reference evidence="7 8" key="1">
    <citation type="submission" date="2023-07" db="EMBL/GenBank/DDBJ databases">
        <title>Sorghum-associated microbial communities from plants grown in Nebraska, USA.</title>
        <authorList>
            <person name="Schachtman D."/>
        </authorList>
    </citation>
    <scope>NUCLEOTIDE SEQUENCE [LARGE SCALE GENOMIC DNA]</scope>
    <source>
        <strain evidence="7 8">584</strain>
    </source>
</reference>
<dbReference type="Pfam" id="PF13473">
    <property type="entry name" value="Cupredoxin_1"/>
    <property type="match status" value="1"/>
</dbReference>
<dbReference type="SUPFAM" id="SSF49503">
    <property type="entry name" value="Cupredoxins"/>
    <property type="match status" value="1"/>
</dbReference>
<sequence>MSLQRTTRIGLGVVAVLAVAVAGLGVYAYLHRAPRPAAGGTAVTITAKTCEPNALTVEAGRVTFQVLNQSDRALEWEILQGVMVVEERENIAPGFTQSLTARLEPGTYQITCGLLSNPRGTLTVTAAKNAPAEPLRPSLIDLIGPIAEYKVYVTTETADLAAATPPLVAAVKAGDLTQARALLGPAWVHYQRIKPIADLFGDLDTALDGRADYFEKKEQDPGFTGFRRLQYGLFTENSTEGLGPVADKLAADVQALQARIADLSIPPDKMAGGAAAVIARLAADSNADTAGAQADVEGAAKIVGLLRPLSQKADKALSDRIDGDLTAAGLALSKDDRAGMQAPVASLADALPKLRTTLGLD</sequence>
<evidence type="ECO:0000256" key="2">
    <source>
        <dbReference type="ARBA" id="ARBA00005989"/>
    </source>
</evidence>
<organism evidence="7 8">
    <name type="scientific">Inquilinus ginsengisoli</name>
    <dbReference type="NCBI Taxonomy" id="363840"/>
    <lineage>
        <taxon>Bacteria</taxon>
        <taxon>Pseudomonadati</taxon>
        <taxon>Pseudomonadota</taxon>
        <taxon>Alphaproteobacteria</taxon>
        <taxon>Rhodospirillales</taxon>
        <taxon>Rhodospirillaceae</taxon>
        <taxon>Inquilinus</taxon>
    </lineage>
</organism>
<comment type="subcellular location">
    <subcellularLocation>
        <location evidence="1">Periplasm</location>
    </subcellularLocation>
</comment>
<dbReference type="Gene3D" id="1.20.1420.20">
    <property type="entry name" value="M75 peptidase, HXXE motif"/>
    <property type="match status" value="1"/>
</dbReference>
<evidence type="ECO:0000256" key="3">
    <source>
        <dbReference type="ARBA" id="ARBA00022729"/>
    </source>
</evidence>
<dbReference type="InterPro" id="IPR028096">
    <property type="entry name" value="EfeO_Cupredoxin"/>
</dbReference>
<evidence type="ECO:0000259" key="6">
    <source>
        <dbReference type="Pfam" id="PF13473"/>
    </source>
</evidence>
<dbReference type="InterPro" id="IPR038352">
    <property type="entry name" value="Imelysin_sf"/>
</dbReference>
<dbReference type="Proteomes" id="UP001262410">
    <property type="component" value="Unassembled WGS sequence"/>
</dbReference>
<comment type="caution">
    <text evidence="7">The sequence shown here is derived from an EMBL/GenBank/DDBJ whole genome shotgun (WGS) entry which is preliminary data.</text>
</comment>
<feature type="domain" description="EfeO-type cupredoxin-like" evidence="6">
    <location>
        <begin position="34"/>
        <end position="124"/>
    </location>
</feature>
<dbReference type="PANTHER" id="PTHR39192">
    <property type="entry name" value="IRON UPTAKE SYSTEM COMPONENT EFEO"/>
    <property type="match status" value="1"/>
</dbReference>
<keyword evidence="8" id="KW-1185">Reference proteome</keyword>
<accession>A0ABU1K1S7</accession>